<dbReference type="GO" id="GO:0005829">
    <property type="term" value="C:cytosol"/>
    <property type="evidence" value="ECO:0007669"/>
    <property type="project" value="TreeGrafter"/>
</dbReference>
<protein>
    <submittedName>
        <fullName evidence="4">Phosphogluconate dehydratase</fullName>
        <ecNumber evidence="4">4.2.1.12</ecNumber>
    </submittedName>
</protein>
<dbReference type="AlphaFoldDB" id="A0A227J4N1"/>
<sequence length="115" mass="12492">STNHTIHMIAVARAAGILLTWQDISDLSDVVPLLARVYPNGPADMNAFQDAGGVPALLHRLNESELLHRDVKPVFGKFEDQMTLPSLVDGQLTWTPCQGSQDGDVIAKPDATFQN</sequence>
<evidence type="ECO:0000313" key="5">
    <source>
        <dbReference type="Proteomes" id="UP000214596"/>
    </source>
</evidence>
<dbReference type="SUPFAM" id="SSF143975">
    <property type="entry name" value="IlvD/EDD N-terminal domain-like"/>
    <property type="match status" value="1"/>
</dbReference>
<organism evidence="4 5">
    <name type="scientific">Vibrio parahaemolyticus</name>
    <dbReference type="NCBI Taxonomy" id="670"/>
    <lineage>
        <taxon>Bacteria</taxon>
        <taxon>Pseudomonadati</taxon>
        <taxon>Pseudomonadota</taxon>
        <taxon>Gammaproteobacteria</taxon>
        <taxon>Vibrionales</taxon>
        <taxon>Vibrionaceae</taxon>
        <taxon>Vibrio</taxon>
    </lineage>
</organism>
<comment type="caution">
    <text evidence="4">The sequence shown here is derived from an EMBL/GenBank/DDBJ whole genome shotgun (WGS) entry which is preliminary data.</text>
</comment>
<dbReference type="PANTHER" id="PTHR43661">
    <property type="entry name" value="D-XYLONATE DEHYDRATASE"/>
    <property type="match status" value="1"/>
</dbReference>
<gene>
    <name evidence="4" type="ORF">CA163_25235</name>
</gene>
<evidence type="ECO:0000256" key="2">
    <source>
        <dbReference type="ARBA" id="ARBA00023239"/>
    </source>
</evidence>
<dbReference type="Proteomes" id="UP000214596">
    <property type="component" value="Unassembled WGS sequence"/>
</dbReference>
<comment type="similarity">
    <text evidence="1">Belongs to the IlvD/Edd family.</text>
</comment>
<dbReference type="InterPro" id="IPR000581">
    <property type="entry name" value="ILV_EDD_N"/>
</dbReference>
<dbReference type="GO" id="GO:0004456">
    <property type="term" value="F:phosphogluconate dehydratase activity"/>
    <property type="evidence" value="ECO:0007669"/>
    <property type="project" value="UniProtKB-EC"/>
</dbReference>
<dbReference type="STRING" id="670.ACZ92_13610"/>
<feature type="non-terminal residue" evidence="4">
    <location>
        <position position="1"/>
    </location>
</feature>
<reference evidence="4 5" key="1">
    <citation type="journal article" date="2017" name="Appl. Environ. Microbiol.">
        <title>Parallel evolution of two clades of a major Atlantic endemic Vibrio parahaemolyticus pathogen lineage by independent acquisition of related pathogenicity islands.</title>
        <authorList>
            <person name="Xu F."/>
            <person name="Gonzalez-Escalona N."/>
            <person name="Drees K.P."/>
            <person name="Sebra R.P."/>
            <person name="Cooper V.S."/>
            <person name="Jones S.H."/>
            <person name="Whistler C.A."/>
        </authorList>
    </citation>
    <scope>NUCLEOTIDE SEQUENCE [LARGE SCALE GENOMIC DNA]</scope>
    <source>
        <strain evidence="4 5">MAVP-3</strain>
    </source>
</reference>
<dbReference type="EMBL" id="NIXT01002580">
    <property type="protein sequence ID" value="OXE30081.1"/>
    <property type="molecule type" value="Genomic_DNA"/>
</dbReference>
<dbReference type="InterPro" id="IPR037237">
    <property type="entry name" value="IlvD/EDD_N"/>
</dbReference>
<dbReference type="EC" id="4.2.1.12" evidence="4"/>
<evidence type="ECO:0000313" key="4">
    <source>
        <dbReference type="EMBL" id="OXE30081.1"/>
    </source>
</evidence>
<name>A0A227J4N1_VIBPH</name>
<accession>A0A227J4N1</accession>
<evidence type="ECO:0000256" key="1">
    <source>
        <dbReference type="ARBA" id="ARBA00006486"/>
    </source>
</evidence>
<feature type="non-terminal residue" evidence="4">
    <location>
        <position position="115"/>
    </location>
</feature>
<keyword evidence="2 4" id="KW-0456">Lyase</keyword>
<evidence type="ECO:0000259" key="3">
    <source>
        <dbReference type="Pfam" id="PF00920"/>
    </source>
</evidence>
<feature type="domain" description="Dihydroxy-acid/6-phosphogluconate dehydratase N-terminal" evidence="3">
    <location>
        <begin position="1"/>
        <end position="77"/>
    </location>
</feature>
<dbReference type="Pfam" id="PF00920">
    <property type="entry name" value="ILVD_EDD_N"/>
    <property type="match status" value="1"/>
</dbReference>
<proteinExistence type="inferred from homology"/>
<dbReference type="PANTHER" id="PTHR43661:SF1">
    <property type="entry name" value="PHOSPHOGLUCONATE DEHYDRATASE"/>
    <property type="match status" value="1"/>
</dbReference>